<dbReference type="GO" id="GO:0008453">
    <property type="term" value="F:alanine-glyoxylate transaminase activity"/>
    <property type="evidence" value="ECO:0007669"/>
    <property type="project" value="TreeGrafter"/>
</dbReference>
<protein>
    <recommendedName>
        <fullName evidence="6">Tritium exchange subunit</fullName>
    </recommendedName>
</protein>
<evidence type="ECO:0000313" key="13">
    <source>
        <dbReference type="Proteomes" id="UP000030401"/>
    </source>
</evidence>
<evidence type="ECO:0000256" key="1">
    <source>
        <dbReference type="ARBA" id="ARBA00001933"/>
    </source>
</evidence>
<dbReference type="EMBL" id="AVPG01000029">
    <property type="protein sequence ID" value="KGX84899.1"/>
    <property type="molecule type" value="Genomic_DNA"/>
</dbReference>
<dbReference type="FunFam" id="3.40.640.10:FF:000054">
    <property type="entry name" value="Serine--glyoxylate aminotransferase"/>
    <property type="match status" value="1"/>
</dbReference>
<evidence type="ECO:0000256" key="3">
    <source>
        <dbReference type="ARBA" id="ARBA00011771"/>
    </source>
</evidence>
<evidence type="ECO:0000256" key="8">
    <source>
        <dbReference type="PIRSR" id="PIRSR000524-50"/>
    </source>
</evidence>
<dbReference type="PIRSF" id="PIRSF000524">
    <property type="entry name" value="SPT"/>
    <property type="match status" value="1"/>
</dbReference>
<evidence type="ECO:0000259" key="11">
    <source>
        <dbReference type="Pfam" id="PF00266"/>
    </source>
</evidence>
<dbReference type="AlphaFoldDB" id="A0A0A5FYM5"/>
<evidence type="ECO:0000256" key="6">
    <source>
        <dbReference type="ARBA" id="ARBA00079151"/>
    </source>
</evidence>
<evidence type="ECO:0000256" key="7">
    <source>
        <dbReference type="PIRSR" id="PIRSR000524-1"/>
    </source>
</evidence>
<evidence type="ECO:0000313" key="12">
    <source>
        <dbReference type="EMBL" id="KGX84899.1"/>
    </source>
</evidence>
<comment type="cofactor">
    <cofactor evidence="1 8 10">
        <name>pyridoxal 5'-phosphate</name>
        <dbReference type="ChEBI" id="CHEBI:597326"/>
    </cofactor>
</comment>
<dbReference type="PANTHER" id="PTHR21152:SF40">
    <property type="entry name" value="ALANINE--GLYOXYLATE AMINOTRANSFERASE"/>
    <property type="match status" value="1"/>
</dbReference>
<dbReference type="GO" id="GO:0019265">
    <property type="term" value="P:glycine biosynthetic process, by transamination of glyoxylate"/>
    <property type="evidence" value="ECO:0007669"/>
    <property type="project" value="TreeGrafter"/>
</dbReference>
<dbReference type="GO" id="GO:0004760">
    <property type="term" value="F:L-serine-pyruvate transaminase activity"/>
    <property type="evidence" value="ECO:0007669"/>
    <property type="project" value="TreeGrafter"/>
</dbReference>
<dbReference type="STRING" id="1385512.N784_11570"/>
<comment type="similarity">
    <text evidence="2 9">Belongs to the class-V pyridoxal-phosphate-dependent aminotransferase family.</text>
</comment>
<reference evidence="12 13" key="1">
    <citation type="submission" date="2013-08" db="EMBL/GenBank/DDBJ databases">
        <authorList>
            <person name="Huang J."/>
            <person name="Wang G."/>
        </authorList>
    </citation>
    <scope>NUCLEOTIDE SEQUENCE [LARGE SCALE GENOMIC DNA]</scope>
    <source>
        <strain evidence="12 13">JSM 072002</strain>
    </source>
</reference>
<dbReference type="InterPro" id="IPR020578">
    <property type="entry name" value="Aminotrans_V_PyrdxlP_BS"/>
</dbReference>
<keyword evidence="4 8" id="KW-0663">Pyridoxal phosphate</keyword>
<feature type="binding site" evidence="7">
    <location>
        <position position="337"/>
    </location>
    <ligand>
        <name>substrate</name>
    </ligand>
</feature>
<evidence type="ECO:0000256" key="5">
    <source>
        <dbReference type="ARBA" id="ARBA00054899"/>
    </source>
</evidence>
<keyword evidence="13" id="KW-1185">Reference proteome</keyword>
<evidence type="ECO:0000256" key="4">
    <source>
        <dbReference type="ARBA" id="ARBA00022898"/>
    </source>
</evidence>
<dbReference type="eggNOG" id="COG0075">
    <property type="taxonomic scope" value="Bacteria"/>
</dbReference>
<feature type="modified residue" description="N6-(pyridoxal phosphate)lysine" evidence="8">
    <location>
        <position position="193"/>
    </location>
</feature>
<evidence type="ECO:0000256" key="10">
    <source>
        <dbReference type="RuleBase" id="RU004504"/>
    </source>
</evidence>
<dbReference type="InterPro" id="IPR015424">
    <property type="entry name" value="PyrdxlP-dep_Trfase"/>
</dbReference>
<organism evidence="12 13">
    <name type="scientific">Pontibacillus litoralis JSM 072002</name>
    <dbReference type="NCBI Taxonomy" id="1385512"/>
    <lineage>
        <taxon>Bacteria</taxon>
        <taxon>Bacillati</taxon>
        <taxon>Bacillota</taxon>
        <taxon>Bacilli</taxon>
        <taxon>Bacillales</taxon>
        <taxon>Bacillaceae</taxon>
        <taxon>Pontibacillus</taxon>
    </lineage>
</organism>
<feature type="domain" description="Aminotransferase class V" evidence="11">
    <location>
        <begin position="7"/>
        <end position="329"/>
    </location>
</feature>
<dbReference type="InterPro" id="IPR024169">
    <property type="entry name" value="SP_NH2Trfase/AEP_transaminase"/>
</dbReference>
<dbReference type="InterPro" id="IPR015421">
    <property type="entry name" value="PyrdxlP-dep_Trfase_major"/>
</dbReference>
<proteinExistence type="inferred from homology"/>
<sequence length="389" mass="42232">MLVNQTFLRAPGPTPIPQQVSHAMNEPMIGHRSSSFAQLFADTSERLKPIFGTQQPIFIVTASGTGGLEVAVDNVTGAGDEVLVVVAGAFGDRFAAICEKHDLVTHRLNVAWGEAVCPNELKQALQSYPHVKAVLLTFNETSTGVIQPIQQLTAVVREHTDALTLVDGVSCIGGVAAKMDEWDIDILVTGSQKAMMLPPGLALISASKRAWAIIEKTKASSFYFDLKAYYKQWENAMTPYTPAVSLIKGLQAVCEMMEEETLDQVFKRHELMKEMTRAAMKALHLPLLTNDEVASPTVTAVKAVEGLNVDTFRSHVNKQYGLTLAGGQKQLKGKIFRIGHMGYCSPVDILTTVSIIEMGLLDCGLTIQLGAGVKAAQEVYRNDISNTCK</sequence>
<dbReference type="PANTHER" id="PTHR21152">
    <property type="entry name" value="AMINOTRANSFERASE CLASS V"/>
    <property type="match status" value="1"/>
</dbReference>
<evidence type="ECO:0000256" key="9">
    <source>
        <dbReference type="RuleBase" id="RU004075"/>
    </source>
</evidence>
<comment type="caution">
    <text evidence="12">The sequence shown here is derived from an EMBL/GenBank/DDBJ whole genome shotgun (WGS) entry which is preliminary data.</text>
</comment>
<dbReference type="InterPro" id="IPR015422">
    <property type="entry name" value="PyrdxlP-dep_Trfase_small"/>
</dbReference>
<name>A0A0A5FYM5_9BACI</name>
<dbReference type="Gene3D" id="3.40.640.10">
    <property type="entry name" value="Type I PLP-dependent aspartate aminotransferase-like (Major domain)"/>
    <property type="match status" value="1"/>
</dbReference>
<dbReference type="OrthoDB" id="389074at2"/>
<keyword evidence="12" id="KW-0808">Transferase</keyword>
<dbReference type="RefSeq" id="WP_036835920.1">
    <property type="nucleotide sequence ID" value="NZ_AVPG01000029.1"/>
</dbReference>
<keyword evidence="12" id="KW-0032">Aminotransferase</keyword>
<dbReference type="FunFam" id="3.90.1150.10:FF:000031">
    <property type="entry name" value="Serine--glyoxylate aminotransferase"/>
    <property type="match status" value="1"/>
</dbReference>
<dbReference type="Proteomes" id="UP000030401">
    <property type="component" value="Unassembled WGS sequence"/>
</dbReference>
<dbReference type="SUPFAM" id="SSF53383">
    <property type="entry name" value="PLP-dependent transferases"/>
    <property type="match status" value="1"/>
</dbReference>
<dbReference type="InterPro" id="IPR000192">
    <property type="entry name" value="Aminotrans_V_dom"/>
</dbReference>
<dbReference type="Pfam" id="PF00266">
    <property type="entry name" value="Aminotran_5"/>
    <property type="match status" value="1"/>
</dbReference>
<dbReference type="PROSITE" id="PS00595">
    <property type="entry name" value="AA_TRANSFER_CLASS_5"/>
    <property type="match status" value="1"/>
</dbReference>
<accession>A0A0A5FYM5</accession>
<gene>
    <name evidence="12" type="ORF">N784_11570</name>
</gene>
<comment type="function">
    <text evidence="5">Soluble hydrogenase catalyzes both production and consumption of hydrogen from suitable artificial electron donors or acceptors. This subunit catalyzes the tritium-exchange activity.</text>
</comment>
<dbReference type="Gene3D" id="3.90.1150.10">
    <property type="entry name" value="Aspartate Aminotransferase, domain 1"/>
    <property type="match status" value="1"/>
</dbReference>
<evidence type="ECO:0000256" key="2">
    <source>
        <dbReference type="ARBA" id="ARBA00009236"/>
    </source>
</evidence>
<comment type="subunit">
    <text evidence="3">Heterodimer of a large and a small subunit.</text>
</comment>